<evidence type="ECO:0000259" key="2">
    <source>
        <dbReference type="PROSITE" id="PS50097"/>
    </source>
</evidence>
<dbReference type="GO" id="GO:0016567">
    <property type="term" value="P:protein ubiquitination"/>
    <property type="evidence" value="ECO:0007669"/>
    <property type="project" value="UniProtKB-UniPathway"/>
</dbReference>
<dbReference type="EMBL" id="GDJX01016117">
    <property type="protein sequence ID" value="JAT51819.1"/>
    <property type="molecule type" value="Transcribed_RNA"/>
</dbReference>
<dbReference type="InterPro" id="IPR011333">
    <property type="entry name" value="SKP1/BTB/POZ_sf"/>
</dbReference>
<sequence>MGSDHLRRGQLYTPPMSNKNKDLRLPIRIGDRATSDVVVRLRTDEGRDDWFYCHSHILTEKSKYFAERLSDDWPTCQILDSRNCVEVYCSELEFNFHVNTIRLLYASDLDTWHGVRNVLGILQVADRLGCHQMARSCVDYLEAVPWDETEEEEILRTIPCLGVTYEQILARLHPVDAAAIAGLFISAMHFTTSSQPAALHEVKHSAQEQLEYLLTEDDDSPLLTDNDGLIKSEVRKCVSDLLSRFDAMVKSLSSAPLDKCFGSYEMQAVLSLLSDLSWVCQILAKMEMMRDIVHHWVESSIQIVNAVERLASDVSKMEAKLKVVEMVLKVLEAIGYGHVILPTSKRLHMVKVWLPFVQRTRPLADPIDPDDENASAVKMDCEMWQSLESAFISILLTLPSGDLAIILSGWLRAEQVRYPDLSEAFEVWCYRSKVAKRRFALSDGTYNFAK</sequence>
<name>A0A1D1YB02_9ARAE</name>
<organism evidence="3">
    <name type="scientific">Anthurium amnicola</name>
    <dbReference type="NCBI Taxonomy" id="1678845"/>
    <lineage>
        <taxon>Eukaryota</taxon>
        <taxon>Viridiplantae</taxon>
        <taxon>Streptophyta</taxon>
        <taxon>Embryophyta</taxon>
        <taxon>Tracheophyta</taxon>
        <taxon>Spermatophyta</taxon>
        <taxon>Magnoliopsida</taxon>
        <taxon>Liliopsida</taxon>
        <taxon>Araceae</taxon>
        <taxon>Pothoideae</taxon>
        <taxon>Potheae</taxon>
        <taxon>Anthurium</taxon>
    </lineage>
</organism>
<dbReference type="Pfam" id="PF00651">
    <property type="entry name" value="BTB"/>
    <property type="match status" value="1"/>
</dbReference>
<dbReference type="Gene3D" id="3.30.710.10">
    <property type="entry name" value="Potassium Channel Kv1.1, Chain A"/>
    <property type="match status" value="1"/>
</dbReference>
<evidence type="ECO:0000313" key="3">
    <source>
        <dbReference type="EMBL" id="JAT51819.1"/>
    </source>
</evidence>
<dbReference type="PANTHER" id="PTHR31060">
    <property type="entry name" value="OSJNBA0011J08.25 PROTEIN-RELATED"/>
    <property type="match status" value="1"/>
</dbReference>
<dbReference type="InterPro" id="IPR000210">
    <property type="entry name" value="BTB/POZ_dom"/>
</dbReference>
<dbReference type="SUPFAM" id="SSF54695">
    <property type="entry name" value="POZ domain"/>
    <property type="match status" value="1"/>
</dbReference>
<accession>A0A1D1YB02</accession>
<evidence type="ECO:0000256" key="1">
    <source>
        <dbReference type="ARBA" id="ARBA00004906"/>
    </source>
</evidence>
<dbReference type="PANTHER" id="PTHR31060:SF30">
    <property type="entry name" value="OS07G0668800 PROTEIN"/>
    <property type="match status" value="1"/>
</dbReference>
<dbReference type="AlphaFoldDB" id="A0A1D1YB02"/>
<protein>
    <submittedName>
        <fullName evidence="3">BTB/POZ domain-containing protein At3g05675</fullName>
    </submittedName>
</protein>
<proteinExistence type="predicted"/>
<dbReference type="PROSITE" id="PS50097">
    <property type="entry name" value="BTB"/>
    <property type="match status" value="1"/>
</dbReference>
<dbReference type="InterPro" id="IPR038920">
    <property type="entry name" value="At3g05675-like"/>
</dbReference>
<gene>
    <name evidence="3" type="primary">At3g05675_1</name>
    <name evidence="3" type="ORF">g.34852</name>
</gene>
<reference evidence="3" key="1">
    <citation type="submission" date="2015-07" db="EMBL/GenBank/DDBJ databases">
        <title>Transcriptome Assembly of Anthurium amnicola.</title>
        <authorList>
            <person name="Suzuki J."/>
        </authorList>
    </citation>
    <scope>NUCLEOTIDE SEQUENCE</scope>
</reference>
<feature type="domain" description="BTB" evidence="2">
    <location>
        <begin position="35"/>
        <end position="113"/>
    </location>
</feature>
<dbReference type="UniPathway" id="UPA00143"/>
<comment type="pathway">
    <text evidence="1">Protein modification; protein ubiquitination.</text>
</comment>